<name>A0A450UA12_9GAMM</name>
<dbReference type="SMART" id="SM00320">
    <property type="entry name" value="WD40"/>
    <property type="match status" value="1"/>
</dbReference>
<keyword evidence="1 3" id="KW-0853">WD repeat</keyword>
<dbReference type="AlphaFoldDB" id="A0A450UA12"/>
<keyword evidence="2" id="KW-0677">Repeat</keyword>
<dbReference type="InterPro" id="IPR019775">
    <property type="entry name" value="WD40_repeat_CS"/>
</dbReference>
<dbReference type="InterPro" id="IPR015943">
    <property type="entry name" value="WD40/YVTN_repeat-like_dom_sf"/>
</dbReference>
<dbReference type="PANTHER" id="PTHR19848">
    <property type="entry name" value="WD40 REPEAT PROTEIN"/>
    <property type="match status" value="1"/>
</dbReference>
<dbReference type="SUPFAM" id="SSF50978">
    <property type="entry name" value="WD40 repeat-like"/>
    <property type="match status" value="1"/>
</dbReference>
<organism evidence="4">
    <name type="scientific">Candidatus Kentrum sp. LFY</name>
    <dbReference type="NCBI Taxonomy" id="2126342"/>
    <lineage>
        <taxon>Bacteria</taxon>
        <taxon>Pseudomonadati</taxon>
        <taxon>Pseudomonadota</taxon>
        <taxon>Gammaproteobacteria</taxon>
        <taxon>Candidatus Kentrum</taxon>
    </lineage>
</organism>
<dbReference type="PROSITE" id="PS50082">
    <property type="entry name" value="WD_REPEATS_2"/>
    <property type="match status" value="1"/>
</dbReference>
<sequence>MPQLVIDSGGHKALINDVLFTPDGKELISVSEDKTIRIWDVASGKTIEVLHGHTDFIYAVAFRRTSVAVMGAWSPGAWTIPCDSGTGRAGSSRCWRGTAIR</sequence>
<dbReference type="InterPro" id="IPR001680">
    <property type="entry name" value="WD40_rpt"/>
</dbReference>
<dbReference type="PANTHER" id="PTHR19848:SF8">
    <property type="entry name" value="F-BOX AND WD REPEAT DOMAIN CONTAINING 7"/>
    <property type="match status" value="1"/>
</dbReference>
<evidence type="ECO:0000256" key="3">
    <source>
        <dbReference type="PROSITE-ProRule" id="PRU00221"/>
    </source>
</evidence>
<evidence type="ECO:0000256" key="1">
    <source>
        <dbReference type="ARBA" id="ARBA00022574"/>
    </source>
</evidence>
<dbReference type="Gene3D" id="2.130.10.10">
    <property type="entry name" value="YVTN repeat-like/Quinoprotein amine dehydrogenase"/>
    <property type="match status" value="1"/>
</dbReference>
<dbReference type="PROSITE" id="PS50294">
    <property type="entry name" value="WD_REPEATS_REGION"/>
    <property type="match status" value="1"/>
</dbReference>
<evidence type="ECO:0000313" key="4">
    <source>
        <dbReference type="EMBL" id="VFJ88842.1"/>
    </source>
</evidence>
<dbReference type="PROSITE" id="PS00678">
    <property type="entry name" value="WD_REPEATS_1"/>
    <property type="match status" value="1"/>
</dbReference>
<feature type="repeat" description="WD" evidence="3">
    <location>
        <begin position="8"/>
        <end position="49"/>
    </location>
</feature>
<gene>
    <name evidence="4" type="ORF">BECKLFY1418A_GA0070994_100566</name>
</gene>
<evidence type="ECO:0000256" key="2">
    <source>
        <dbReference type="ARBA" id="ARBA00022737"/>
    </source>
</evidence>
<dbReference type="Pfam" id="PF00400">
    <property type="entry name" value="WD40"/>
    <property type="match status" value="1"/>
</dbReference>
<dbReference type="InterPro" id="IPR036322">
    <property type="entry name" value="WD40_repeat_dom_sf"/>
</dbReference>
<proteinExistence type="predicted"/>
<reference evidence="4" key="1">
    <citation type="submission" date="2019-02" db="EMBL/GenBank/DDBJ databases">
        <authorList>
            <person name="Gruber-Vodicka R. H."/>
            <person name="Seah K. B. B."/>
        </authorList>
    </citation>
    <scope>NUCLEOTIDE SEQUENCE</scope>
    <source>
        <strain evidence="4">BECK_M6</strain>
    </source>
</reference>
<dbReference type="EMBL" id="CAADFH010000005">
    <property type="protein sequence ID" value="VFJ88842.1"/>
    <property type="molecule type" value="Genomic_DNA"/>
</dbReference>
<accession>A0A450UA12</accession>
<protein>
    <submittedName>
        <fullName evidence="4">WD domain-containing protein, G-beta repeat-containing protein</fullName>
    </submittedName>
</protein>